<accession>A0A7Z0UX02</accession>
<dbReference type="Proteomes" id="UP000078446">
    <property type="component" value="Unassembled WGS sequence"/>
</dbReference>
<dbReference type="InterPro" id="IPR016040">
    <property type="entry name" value="NAD(P)-bd_dom"/>
</dbReference>
<feature type="domain" description="NAD(P)-binding" evidence="1">
    <location>
        <begin position="7"/>
        <end position="165"/>
    </location>
</feature>
<dbReference type="Gene3D" id="3.40.50.720">
    <property type="entry name" value="NAD(P)-binding Rossmann-like Domain"/>
    <property type="match status" value="1"/>
</dbReference>
<organism evidence="2 3">
    <name type="scientific">Moraxella catarrhalis</name>
    <name type="common">Branhamella catarrhalis</name>
    <dbReference type="NCBI Taxonomy" id="480"/>
    <lineage>
        <taxon>Bacteria</taxon>
        <taxon>Pseudomonadati</taxon>
        <taxon>Pseudomonadota</taxon>
        <taxon>Gammaproteobacteria</taxon>
        <taxon>Moraxellales</taxon>
        <taxon>Moraxellaceae</taxon>
        <taxon>Moraxella</taxon>
    </lineage>
</organism>
<evidence type="ECO:0000259" key="1">
    <source>
        <dbReference type="Pfam" id="PF13460"/>
    </source>
</evidence>
<dbReference type="Pfam" id="PF13460">
    <property type="entry name" value="NAD_binding_10"/>
    <property type="match status" value="1"/>
</dbReference>
<proteinExistence type="predicted"/>
<name>A0A7Z0UX02_MORCA</name>
<reference evidence="2 3" key="1">
    <citation type="journal article" date="2016" name="Genome Biol. Evol.">
        <title>Comparative Genomic Analyses of the Moraxella catarrhalis Serosensitive and Seroresistant Lineages Demonstrate Their Independent Evolution.</title>
        <authorList>
            <person name="Earl J.P."/>
            <person name="de Vries S.P."/>
            <person name="Ahmed A."/>
            <person name="Powell E."/>
            <person name="Schultz M.P."/>
            <person name="Hermans P.W."/>
            <person name="Hill D.J."/>
            <person name="Zhou Z."/>
            <person name="Constantinidou C.I."/>
            <person name="Hu F.Z."/>
            <person name="Bootsma H.J."/>
            <person name="Ehrlich G.D."/>
        </authorList>
    </citation>
    <scope>NUCLEOTIDE SEQUENCE [LARGE SCALE GENOMIC DNA]</scope>
    <source>
        <strain evidence="2 3">Z7574</strain>
    </source>
</reference>
<dbReference type="RefSeq" id="WP_064620153.1">
    <property type="nucleotide sequence ID" value="NZ_LXHE01000020.1"/>
</dbReference>
<dbReference type="PANTHER" id="PTHR14097">
    <property type="entry name" value="OXIDOREDUCTASE HTATIP2"/>
    <property type="match status" value="1"/>
</dbReference>
<protein>
    <submittedName>
        <fullName evidence="2">Oxidoreductase</fullName>
        <ecNumber evidence="2">1.1.1.-</ecNumber>
    </submittedName>
</protein>
<comment type="caution">
    <text evidence="2">The sequence shown here is derived from an EMBL/GenBank/DDBJ whole genome shotgun (WGS) entry which is preliminary data.</text>
</comment>
<keyword evidence="2" id="KW-0560">Oxidoreductase</keyword>
<dbReference type="EMBL" id="LXHE01000020">
    <property type="protein sequence ID" value="OAU99524.1"/>
    <property type="molecule type" value="Genomic_DNA"/>
</dbReference>
<dbReference type="InterPro" id="IPR036291">
    <property type="entry name" value="NAD(P)-bd_dom_sf"/>
</dbReference>
<dbReference type="GO" id="GO:0016491">
    <property type="term" value="F:oxidoreductase activity"/>
    <property type="evidence" value="ECO:0007669"/>
    <property type="project" value="UniProtKB-KW"/>
</dbReference>
<dbReference type="SUPFAM" id="SSF51735">
    <property type="entry name" value="NAD(P)-binding Rossmann-fold domains"/>
    <property type="match status" value="1"/>
</dbReference>
<sequence length="230" mass="25698">MKALVIGATGATGRALTEQLLTDPDYDSVHVFVRKDMDICHDKLTVHLIDFDQPETWAEAVKGDVLYSCLGTTLKQAGSKDRQWQVDYEYQLAFAEAAAINGVPYYVLISAENADANSWLFYPRLKGTLERAVSNLSFERCVIVRPPLLKRPNTDRVAEKIGETVLGTISQIKPFGSLKPMPVADLARAMRQAIKQDKSGIIAKEMLWQLSALDRQNDQISKPKNTENMI</sequence>
<dbReference type="EC" id="1.1.1.-" evidence="2"/>
<evidence type="ECO:0000313" key="2">
    <source>
        <dbReference type="EMBL" id="OAU99524.1"/>
    </source>
</evidence>
<evidence type="ECO:0000313" key="3">
    <source>
        <dbReference type="Proteomes" id="UP000078446"/>
    </source>
</evidence>
<dbReference type="PANTHER" id="PTHR14097:SF7">
    <property type="entry name" value="OXIDOREDUCTASE HTATIP2"/>
    <property type="match status" value="1"/>
</dbReference>
<gene>
    <name evidence="2" type="ORF">AO382_1904</name>
</gene>
<dbReference type="AlphaFoldDB" id="A0A7Z0UX02"/>